<organism evidence="2 3">
    <name type="scientific">Pararhizobium antarcticum</name>
    <dbReference type="NCBI Taxonomy" id="1798805"/>
    <lineage>
        <taxon>Bacteria</taxon>
        <taxon>Pseudomonadati</taxon>
        <taxon>Pseudomonadota</taxon>
        <taxon>Alphaproteobacteria</taxon>
        <taxon>Hyphomicrobiales</taxon>
        <taxon>Rhizobiaceae</taxon>
        <taxon>Rhizobium/Agrobacterium group</taxon>
        <taxon>Pararhizobium</taxon>
    </lineage>
</organism>
<evidence type="ECO:0000313" key="2">
    <source>
        <dbReference type="EMBL" id="OJF93482.1"/>
    </source>
</evidence>
<proteinExistence type="predicted"/>
<evidence type="ECO:0000313" key="3">
    <source>
        <dbReference type="Proteomes" id="UP000182661"/>
    </source>
</evidence>
<reference evidence="2 3" key="1">
    <citation type="submission" date="2016-02" db="EMBL/GenBank/DDBJ databases">
        <title>Genome sequencing of a beta-galactosidase producing bacteria Rhizobium sp. 59.</title>
        <authorList>
            <person name="Wang D."/>
            <person name="Kot W."/>
            <person name="Qin Y."/>
            <person name="Hansen L."/>
            <person name="Naqvi K."/>
            <person name="Rensing C."/>
        </authorList>
    </citation>
    <scope>NUCLEOTIDE SEQUENCE [LARGE SCALE GENOMIC DNA]</scope>
    <source>
        <strain evidence="2 3">59</strain>
    </source>
</reference>
<dbReference type="InterPro" id="IPR041519">
    <property type="entry name" value="HEPN_RiboL-PSP"/>
</dbReference>
<comment type="caution">
    <text evidence="2">The sequence shown here is derived from an EMBL/GenBank/DDBJ whole genome shotgun (WGS) entry which is preliminary data.</text>
</comment>
<dbReference type="AlphaFoldDB" id="A0A657LNU9"/>
<protein>
    <recommendedName>
        <fullName evidence="1">RiboL-PSP-HEPN domain-containing protein</fullName>
    </recommendedName>
</protein>
<dbReference type="EMBL" id="LSRP01000107">
    <property type="protein sequence ID" value="OJF93482.1"/>
    <property type="molecule type" value="Genomic_DNA"/>
</dbReference>
<evidence type="ECO:0000259" key="1">
    <source>
        <dbReference type="Pfam" id="PF18735"/>
    </source>
</evidence>
<gene>
    <name evidence="2" type="ORF">AX760_05695</name>
</gene>
<name>A0A657LNU9_9HYPH</name>
<dbReference type="Pfam" id="PF18735">
    <property type="entry name" value="HEPN_RiboL-PSP"/>
    <property type="match status" value="1"/>
</dbReference>
<accession>A0A657LNU9</accession>
<sequence length="197" mass="22384">MSVRVIEMYGRQLDKLSEIIDKTNDRVISDPPDELFADNINFYTKSYLINLCAITEACLKDTAMVVVRAMIDRISSANISNNIVFWGVFKDGFDEKKHSKFEKFALSITEKSVSDKLSANPWRAIKLFELLGCDIKKNADFEAVKGIIASVVDKRNNIVHHNDQANDISLSDVKAYIDFFRVYIYSIDESSKSLIVP</sequence>
<keyword evidence="3" id="KW-1185">Reference proteome</keyword>
<dbReference type="Proteomes" id="UP000182661">
    <property type="component" value="Unassembled WGS sequence"/>
</dbReference>
<feature type="domain" description="RiboL-PSP-HEPN" evidence="1">
    <location>
        <begin position="16"/>
        <end position="190"/>
    </location>
</feature>